<evidence type="ECO:0008006" key="3">
    <source>
        <dbReference type="Google" id="ProtNLM"/>
    </source>
</evidence>
<reference evidence="1 2" key="1">
    <citation type="submission" date="2021-03" db="EMBL/GenBank/DDBJ databases">
        <title>Actinoplanes flavus sp. nov., a novel actinomycete isolated from Coconut Palm rhizosphere soil.</title>
        <authorList>
            <person name="Luo X."/>
        </authorList>
    </citation>
    <scope>NUCLEOTIDE SEQUENCE [LARGE SCALE GENOMIC DNA]</scope>
    <source>
        <strain evidence="1 2">NEAU-H7</strain>
    </source>
</reference>
<dbReference type="RefSeq" id="WP_208469597.1">
    <property type="nucleotide sequence ID" value="NZ_JAGFNS010000015.1"/>
</dbReference>
<keyword evidence="2" id="KW-1185">Reference proteome</keyword>
<organism evidence="1 2">
    <name type="scientific">Actinoplanes flavus</name>
    <dbReference type="NCBI Taxonomy" id="2820290"/>
    <lineage>
        <taxon>Bacteria</taxon>
        <taxon>Bacillati</taxon>
        <taxon>Actinomycetota</taxon>
        <taxon>Actinomycetes</taxon>
        <taxon>Micromonosporales</taxon>
        <taxon>Micromonosporaceae</taxon>
        <taxon>Actinoplanes</taxon>
    </lineage>
</organism>
<comment type="caution">
    <text evidence="1">The sequence shown here is derived from an EMBL/GenBank/DDBJ whole genome shotgun (WGS) entry which is preliminary data.</text>
</comment>
<sequence>MDEHLRKGQIIQAVKVYRDSFPPETRPGLNDALEIVLQRRDELAAPGEIEPEPPAPTIDDLAARAVMAGPVHAVELVWDGDTFGWIEDIVAVVERPGPENPRYTGHRLHACRGGDGDDIGRQLAERLAVPYWNPAPDAPDLDAPRWWSRH</sequence>
<dbReference type="Proteomes" id="UP000679690">
    <property type="component" value="Unassembled WGS sequence"/>
</dbReference>
<proteinExistence type="predicted"/>
<accession>A0ABS3UNS3</accession>
<gene>
    <name evidence="1" type="ORF">J5X75_23185</name>
</gene>
<name>A0ABS3UNS3_9ACTN</name>
<protein>
    <recommendedName>
        <fullName evidence="3">DUF551 domain-containing protein</fullName>
    </recommendedName>
</protein>
<evidence type="ECO:0000313" key="1">
    <source>
        <dbReference type="EMBL" id="MBO3740414.1"/>
    </source>
</evidence>
<dbReference type="EMBL" id="JAGFNS010000015">
    <property type="protein sequence ID" value="MBO3740414.1"/>
    <property type="molecule type" value="Genomic_DNA"/>
</dbReference>
<evidence type="ECO:0000313" key="2">
    <source>
        <dbReference type="Proteomes" id="UP000679690"/>
    </source>
</evidence>